<organism evidence="1">
    <name type="scientific">viral metagenome</name>
    <dbReference type="NCBI Taxonomy" id="1070528"/>
    <lineage>
        <taxon>unclassified sequences</taxon>
        <taxon>metagenomes</taxon>
        <taxon>organismal metagenomes</taxon>
    </lineage>
</organism>
<dbReference type="AlphaFoldDB" id="A0A6H1Z9Y1"/>
<name>A0A6H1Z9Y1_9ZZZZ</name>
<dbReference type="EMBL" id="MT144671">
    <property type="protein sequence ID" value="QJH97033.1"/>
    <property type="molecule type" value="Genomic_DNA"/>
</dbReference>
<reference evidence="1" key="1">
    <citation type="submission" date="2020-03" db="EMBL/GenBank/DDBJ databases">
        <title>The deep terrestrial virosphere.</title>
        <authorList>
            <person name="Holmfeldt K."/>
            <person name="Nilsson E."/>
            <person name="Simone D."/>
            <person name="Lopez-Fernandez M."/>
            <person name="Wu X."/>
            <person name="de Brujin I."/>
            <person name="Lundin D."/>
            <person name="Andersson A."/>
            <person name="Bertilsson S."/>
            <person name="Dopson M."/>
        </authorList>
    </citation>
    <scope>NUCLEOTIDE SEQUENCE</scope>
    <source>
        <strain evidence="1">TM448A00093</strain>
        <strain evidence="2">TM448B00906</strain>
    </source>
</reference>
<dbReference type="EMBL" id="MT143975">
    <property type="protein sequence ID" value="QJA44364.1"/>
    <property type="molecule type" value="Genomic_DNA"/>
</dbReference>
<sequence>MQIDCETIGMSQEELQQRVVEGICNKMLKELKYDTDDGSEYTVPSPFGKTVERAVQDSIDTKIAKIAEKYILPRISEMIETVTLQRTNQWGEKVGDKITFIEYITKQAEHYLTEKVNYEGKSKNESSFSSWSGTQTRIAHMIGQHLHYSIAQAMKDALKIADSAISTGIQETVKLKLAEISAALKVGVTVK</sequence>
<protein>
    <submittedName>
        <fullName evidence="1">Uncharacterized protein</fullName>
    </submittedName>
</protein>
<gene>
    <name evidence="1" type="ORF">TM448A00093_0094</name>
    <name evidence="2" type="ORF">TM448B00906_0005</name>
</gene>
<evidence type="ECO:0000313" key="1">
    <source>
        <dbReference type="EMBL" id="QJA44364.1"/>
    </source>
</evidence>
<proteinExistence type="predicted"/>
<evidence type="ECO:0000313" key="2">
    <source>
        <dbReference type="EMBL" id="QJH97033.1"/>
    </source>
</evidence>
<accession>A0A6H1Z9Y1</accession>